<dbReference type="PROSITE" id="PS51257">
    <property type="entry name" value="PROKAR_LIPOPROTEIN"/>
    <property type="match status" value="1"/>
</dbReference>
<dbReference type="Pfam" id="PF01298">
    <property type="entry name" value="TbpB_B_D"/>
    <property type="match status" value="1"/>
</dbReference>
<dbReference type="InterPro" id="IPR001677">
    <property type="entry name" value="TbpB_B_D"/>
</dbReference>
<dbReference type="SUPFAM" id="SSF56925">
    <property type="entry name" value="OMPA-like"/>
    <property type="match status" value="1"/>
</dbReference>
<name>A0A9X4MID3_9BACT</name>
<evidence type="ECO:0000259" key="3">
    <source>
        <dbReference type="Pfam" id="PF01298"/>
    </source>
</evidence>
<dbReference type="InterPro" id="IPR006860">
    <property type="entry name" value="FecR"/>
</dbReference>
<keyword evidence="6" id="KW-1185">Reference proteome</keyword>
<keyword evidence="2" id="KW-0732">Signal</keyword>
<feature type="signal peptide" evidence="2">
    <location>
        <begin position="1"/>
        <end position="28"/>
    </location>
</feature>
<evidence type="ECO:0000259" key="4">
    <source>
        <dbReference type="Pfam" id="PF04773"/>
    </source>
</evidence>
<dbReference type="InterPro" id="IPR011250">
    <property type="entry name" value="OMP/PagP_B-barrel"/>
</dbReference>
<dbReference type="RefSeq" id="WP_307633878.1">
    <property type="nucleotide sequence ID" value="NZ_JAPHEH010000001.1"/>
</dbReference>
<organism evidence="5 6">
    <name type="scientific">Thiovibrio frasassiensis</name>
    <dbReference type="NCBI Taxonomy" id="2984131"/>
    <lineage>
        <taxon>Bacteria</taxon>
        <taxon>Pseudomonadati</taxon>
        <taxon>Thermodesulfobacteriota</taxon>
        <taxon>Desulfobulbia</taxon>
        <taxon>Desulfobulbales</taxon>
        <taxon>Thiovibrionaceae</taxon>
        <taxon>Thiovibrio</taxon>
    </lineage>
</organism>
<comment type="caution">
    <text evidence="5">The sequence shown here is derived from an EMBL/GenBank/DDBJ whole genome shotgun (WGS) entry which is preliminary data.</text>
</comment>
<dbReference type="PANTHER" id="PTHR38731">
    <property type="entry name" value="LIPL45-RELATED LIPOPROTEIN-RELATED"/>
    <property type="match status" value="1"/>
</dbReference>
<feature type="domain" description="Transferrin-binding protein B C-lobe/N-lobe beta-barrel" evidence="3">
    <location>
        <begin position="283"/>
        <end position="385"/>
    </location>
</feature>
<dbReference type="Proteomes" id="UP001154240">
    <property type="component" value="Unassembled WGS sequence"/>
</dbReference>
<reference evidence="5" key="2">
    <citation type="submission" date="2022-10" db="EMBL/GenBank/DDBJ databases">
        <authorList>
            <person name="Aronson H.S."/>
        </authorList>
    </citation>
    <scope>NUCLEOTIDE SEQUENCE</scope>
    <source>
        <strain evidence="5">RS19-109</strain>
    </source>
</reference>
<reference evidence="5" key="1">
    <citation type="journal article" date="2022" name="bioRxiv">
        <title>Thiovibrio frasassiensisgen. nov., sp. nov., an autotrophic, elemental sulfur disproportionating bacterium isolated from sulfidic karst sediment, and proposal of Thiovibrionaceae fam. nov.</title>
        <authorList>
            <person name="Aronson H."/>
            <person name="Thomas C."/>
            <person name="Bhattacharyya M."/>
            <person name="Eckstein S."/>
            <person name="Jensen S."/>
            <person name="Barco R."/>
            <person name="Macalady J."/>
            <person name="Amend J."/>
        </authorList>
    </citation>
    <scope>NUCLEOTIDE SEQUENCE</scope>
    <source>
        <strain evidence="5">RS19-109</strain>
    </source>
</reference>
<dbReference type="EMBL" id="JAPHEH010000001">
    <property type="protein sequence ID" value="MDG4476913.1"/>
    <property type="molecule type" value="Genomic_DNA"/>
</dbReference>
<evidence type="ECO:0000313" key="5">
    <source>
        <dbReference type="EMBL" id="MDG4476913.1"/>
    </source>
</evidence>
<evidence type="ECO:0000313" key="6">
    <source>
        <dbReference type="Proteomes" id="UP001154240"/>
    </source>
</evidence>
<gene>
    <name evidence="5" type="ORF">OLX77_12180</name>
</gene>
<dbReference type="Pfam" id="PF04773">
    <property type="entry name" value="FecR"/>
    <property type="match status" value="1"/>
</dbReference>
<feature type="domain" description="FecR protein" evidence="4">
    <location>
        <begin position="66"/>
        <end position="161"/>
    </location>
</feature>
<proteinExistence type="predicted"/>
<dbReference type="PANTHER" id="PTHR38731:SF1">
    <property type="entry name" value="FECR PROTEIN DOMAIN-CONTAINING PROTEIN"/>
    <property type="match status" value="1"/>
</dbReference>
<feature type="region of interest" description="Disordered" evidence="1">
    <location>
        <begin position="211"/>
        <end position="237"/>
    </location>
</feature>
<evidence type="ECO:0000256" key="1">
    <source>
        <dbReference type="SAM" id="MobiDB-lite"/>
    </source>
</evidence>
<protein>
    <submittedName>
        <fullName evidence="5">FecR domain-containing protein</fullName>
    </submittedName>
</protein>
<feature type="chain" id="PRO_5040862570" evidence="2">
    <location>
        <begin position="29"/>
        <end position="391"/>
    </location>
</feature>
<sequence>MKINTSLPIIIAFLILSCLTGAVSSAYAESLAVATVVALRGTVVAQNKSGTERPLSMKSQIFQEDLLKTDKNGQLQILFSDKSIITLGRESEMKIAEYHWQPGQKESVLKTQVKEGTFRVMGGAMAKDAPQNFKTETPTATIGIRGSMYAFRSTVQQLSVVFQGGRGIDIFNDLGRVAITTPGFGTHVMLNTPPAPPSRFTEQELKRLNQQLNGNGDSSGNGGGGNLNSFTAPLTVPPPPQLPPTNELPGAPATPFALSTNAVINTSFVGTYTGGIDANYTDNNVVTPLTGTFNLTANFASQSITGDINLNHIDHTAFDNYGISGVSITSTPTSNSFTGSVVSSSESIIGSFTGAFYGPAAEVVKGGFSGSENGVTVNGTFGGNRTTTLIQ</sequence>
<feature type="compositionally biased region" description="Gly residues" evidence="1">
    <location>
        <begin position="217"/>
        <end position="226"/>
    </location>
</feature>
<evidence type="ECO:0000256" key="2">
    <source>
        <dbReference type="SAM" id="SignalP"/>
    </source>
</evidence>
<dbReference type="AlphaFoldDB" id="A0A9X4MID3"/>
<dbReference type="Gene3D" id="2.40.160.90">
    <property type="match status" value="1"/>
</dbReference>
<accession>A0A9X4MID3</accession>